<feature type="compositionally biased region" description="Pro residues" evidence="1">
    <location>
        <begin position="10"/>
        <end position="19"/>
    </location>
</feature>
<proteinExistence type="predicted"/>
<name>A0A9I9EIL6_CUCME</name>
<dbReference type="AlphaFoldDB" id="A0A9I9EIL6"/>
<accession>A0A9I9EIL6</accession>
<feature type="region of interest" description="Disordered" evidence="1">
    <location>
        <begin position="60"/>
        <end position="99"/>
    </location>
</feature>
<protein>
    <submittedName>
        <fullName evidence="2">Uncharacterized protein</fullName>
    </submittedName>
</protein>
<dbReference type="Gramene" id="MELO3C034259.2.1">
    <property type="protein sequence ID" value="MELO3C034259.2.1"/>
    <property type="gene ID" value="MELO3C034259.2"/>
</dbReference>
<evidence type="ECO:0000256" key="1">
    <source>
        <dbReference type="SAM" id="MobiDB-lite"/>
    </source>
</evidence>
<reference evidence="2" key="1">
    <citation type="submission" date="2023-03" db="UniProtKB">
        <authorList>
            <consortium name="EnsemblPlants"/>
        </authorList>
    </citation>
    <scope>IDENTIFICATION</scope>
</reference>
<feature type="region of interest" description="Disordered" evidence="1">
    <location>
        <begin position="1"/>
        <end position="45"/>
    </location>
</feature>
<sequence length="217" mass="23941">KEEEETLTLAPPPPPPSHCEPPHRCRSRSVQASVPLAPQPPHAELQTPARVLPLAAITSSAASAAARSVTPSHVERPSSTPTKPSGATPPQPKLHTRTRPEQSCLAFDPIFDQRPFPDHLILERETSLVRSSSRNFDLKTSLLEKRDLVLGLVEKISSLLESYLHGCPLGSPPIQNCVVRRDRQFGMDKDMIRVIRRDPRNPIVLMFPLGTLQTSLS</sequence>
<evidence type="ECO:0000313" key="2">
    <source>
        <dbReference type="EnsemblPlants" id="MELO3C034259.2.1"/>
    </source>
</evidence>
<dbReference type="EnsemblPlants" id="MELO3C034259.2.1">
    <property type="protein sequence ID" value="MELO3C034259.2.1"/>
    <property type="gene ID" value="MELO3C034259.2"/>
</dbReference>
<organism evidence="2">
    <name type="scientific">Cucumis melo</name>
    <name type="common">Muskmelon</name>
    <dbReference type="NCBI Taxonomy" id="3656"/>
    <lineage>
        <taxon>Eukaryota</taxon>
        <taxon>Viridiplantae</taxon>
        <taxon>Streptophyta</taxon>
        <taxon>Embryophyta</taxon>
        <taxon>Tracheophyta</taxon>
        <taxon>Spermatophyta</taxon>
        <taxon>Magnoliopsida</taxon>
        <taxon>eudicotyledons</taxon>
        <taxon>Gunneridae</taxon>
        <taxon>Pentapetalae</taxon>
        <taxon>rosids</taxon>
        <taxon>fabids</taxon>
        <taxon>Cucurbitales</taxon>
        <taxon>Cucurbitaceae</taxon>
        <taxon>Benincaseae</taxon>
        <taxon>Cucumis</taxon>
    </lineage>
</organism>